<evidence type="ECO:0000313" key="4">
    <source>
        <dbReference type="EMBL" id="MFB9136843.1"/>
    </source>
</evidence>
<dbReference type="EMBL" id="JBHMEP010000007">
    <property type="protein sequence ID" value="MFB9136843.1"/>
    <property type="molecule type" value="Genomic_DNA"/>
</dbReference>
<gene>
    <name evidence="4" type="ORF">ACFFUV_17885</name>
</gene>
<organism evidence="4 5">
    <name type="scientific">Vibrio olivae</name>
    <dbReference type="NCBI Taxonomy" id="1243002"/>
    <lineage>
        <taxon>Bacteria</taxon>
        <taxon>Pseudomonadati</taxon>
        <taxon>Pseudomonadota</taxon>
        <taxon>Gammaproteobacteria</taxon>
        <taxon>Vibrionales</taxon>
        <taxon>Vibrionaceae</taxon>
        <taxon>Vibrio</taxon>
    </lineage>
</organism>
<dbReference type="Pfam" id="PF00496">
    <property type="entry name" value="SBP_bac_5"/>
    <property type="match status" value="1"/>
</dbReference>
<accession>A0ABV5HRF7</accession>
<dbReference type="CDD" id="cd08507">
    <property type="entry name" value="PBP2_SgrR_like"/>
    <property type="match status" value="1"/>
</dbReference>
<comment type="caution">
    <text evidence="4">The sequence shown here is derived from an EMBL/GenBank/DDBJ whole genome shotgun (WGS) entry which is preliminary data.</text>
</comment>
<dbReference type="InterPro" id="IPR039424">
    <property type="entry name" value="SBP_5"/>
</dbReference>
<reference evidence="4 5" key="1">
    <citation type="submission" date="2024-09" db="EMBL/GenBank/DDBJ databases">
        <authorList>
            <person name="Sun Q."/>
            <person name="Mori K."/>
        </authorList>
    </citation>
    <scope>NUCLEOTIDE SEQUENCE [LARGE SCALE GENOMIC DNA]</scope>
    <source>
        <strain evidence="4 5">CECT 8064</strain>
    </source>
</reference>
<dbReference type="Pfam" id="PF12793">
    <property type="entry name" value="SgrR_N"/>
    <property type="match status" value="1"/>
</dbReference>
<dbReference type="Proteomes" id="UP001589645">
    <property type="component" value="Unassembled WGS sequence"/>
</dbReference>
<keyword evidence="1" id="KW-0238">DNA-binding</keyword>
<dbReference type="Gene3D" id="3.40.190.10">
    <property type="entry name" value="Periplasmic binding protein-like II"/>
    <property type="match status" value="1"/>
</dbReference>
<dbReference type="SUPFAM" id="SSF53850">
    <property type="entry name" value="Periplasmic binding protein-like II"/>
    <property type="match status" value="1"/>
</dbReference>
<feature type="domain" description="Solute-binding protein family 5" evidence="2">
    <location>
        <begin position="164"/>
        <end position="308"/>
    </location>
</feature>
<dbReference type="RefSeq" id="WP_390195379.1">
    <property type="nucleotide sequence ID" value="NZ_JBHMEP010000007.1"/>
</dbReference>
<protein>
    <submittedName>
        <fullName evidence="4">SgrR family transcriptional regulator</fullName>
    </submittedName>
</protein>
<evidence type="ECO:0000259" key="2">
    <source>
        <dbReference type="Pfam" id="PF00496"/>
    </source>
</evidence>
<evidence type="ECO:0000256" key="1">
    <source>
        <dbReference type="ARBA" id="ARBA00023125"/>
    </source>
</evidence>
<dbReference type="PANTHER" id="PTHR30290:SF72">
    <property type="entry name" value="HTH-TYPE TRANSCRIPTIONAL REGULATOR SGRR"/>
    <property type="match status" value="1"/>
</dbReference>
<dbReference type="InterPro" id="IPR025370">
    <property type="entry name" value="SgrR_HTH_N"/>
</dbReference>
<name>A0ABV5HRF7_9VIBR</name>
<keyword evidence="5" id="KW-1185">Reference proteome</keyword>
<dbReference type="InterPro" id="IPR000914">
    <property type="entry name" value="SBP_5_dom"/>
</dbReference>
<evidence type="ECO:0000313" key="5">
    <source>
        <dbReference type="Proteomes" id="UP001589645"/>
    </source>
</evidence>
<evidence type="ECO:0000259" key="3">
    <source>
        <dbReference type="Pfam" id="PF12793"/>
    </source>
</evidence>
<proteinExistence type="predicted"/>
<sequence>MSSPRLRSQFETLFEHYHGKDCGVQLDEITDILFCTRRNARIVLNKLEEEGWIEWHPAPGRGKLSQLIFKRSRSDVSENLARRYLEDGKIAQALNALDGDTSKLAQVIESYLGVVQREGQHVIRLPYYRPLSMLNPLKPMRRSEQHIVHQVFSGLTRLDSQEQLQPDLAHTWHALTPQVWRFYLRPGVRFHNGDLLTTQMVVESLLALKCKALFDHIASVTSPSDLIVDIQLSKSDTKLPFFLSESCAKILPAASLRGDDFDLLPIGTGPYRVVRNDEQRLVLSAFDSYYGFRPLMDSVEVWVIDDQHSSLIFPSLAKPIKHTTTGLVHDDVELDPGCSYLLLNRSHGLPKDPAWAEYFSQTLSSLNIYGQLPQDKIIELGVLPAHGLKPGWYQQQPSAKATHPPHSGRVKIACHAQHPMFATVMKAMSNLLKADGLDVEEITYELAPEQLDDIDIWIKPMGISSNRDDALAGWLLNTSDIEQFSPRADFIEWTALVEDWMADESNEFPAKHLSRSLIESRQIIPLFHCWLGISKDQCGSLQNAKCNALGWFDFSQVWVKPEILESSHGQTQ</sequence>
<feature type="domain" description="Transcriptional regulator SgrR N-terminal HTH" evidence="3">
    <location>
        <begin position="5"/>
        <end position="119"/>
    </location>
</feature>
<dbReference type="PANTHER" id="PTHR30290">
    <property type="entry name" value="PERIPLASMIC BINDING COMPONENT OF ABC TRANSPORTER"/>
    <property type="match status" value="1"/>
</dbReference>